<dbReference type="FunFam" id="1.20.1560.10:FF:000006">
    <property type="entry name" value="ATP-binding cassette, sub-family C (CFTR/MRP), member 9"/>
    <property type="match status" value="1"/>
</dbReference>
<feature type="domain" description="ABC transporter" evidence="11">
    <location>
        <begin position="674"/>
        <end position="901"/>
    </location>
</feature>
<feature type="transmembrane region" description="Helical" evidence="10">
    <location>
        <begin position="89"/>
        <end position="109"/>
    </location>
</feature>
<dbReference type="PROSITE" id="PS50893">
    <property type="entry name" value="ABC_TRANSPORTER_2"/>
    <property type="match status" value="2"/>
</dbReference>
<evidence type="ECO:0000256" key="4">
    <source>
        <dbReference type="ARBA" id="ARBA00022737"/>
    </source>
</evidence>
<dbReference type="CDD" id="cd18603">
    <property type="entry name" value="ABC_6TM_MRP1_2_3_6_D2_like"/>
    <property type="match status" value="1"/>
</dbReference>
<evidence type="ECO:0000256" key="8">
    <source>
        <dbReference type="ARBA" id="ARBA00023136"/>
    </source>
</evidence>
<feature type="transmembrane region" description="Helical" evidence="10">
    <location>
        <begin position="571"/>
        <end position="593"/>
    </location>
</feature>
<accession>A0A9P6K567</accession>
<dbReference type="PANTHER" id="PTHR24223:SF443">
    <property type="entry name" value="MULTIDRUG-RESISTANCE LIKE PROTEIN 1, ISOFORM I"/>
    <property type="match status" value="1"/>
</dbReference>
<dbReference type="FunFam" id="3.40.50.300:FF:000997">
    <property type="entry name" value="Multidrug resistance-associated protein 1"/>
    <property type="match status" value="1"/>
</dbReference>
<dbReference type="Pfam" id="PF00005">
    <property type="entry name" value="ABC_tran"/>
    <property type="match status" value="2"/>
</dbReference>
<dbReference type="FunFam" id="1.20.1560.10:FF:000013">
    <property type="entry name" value="ABC transporter C family member 2"/>
    <property type="match status" value="1"/>
</dbReference>
<feature type="transmembrane region" description="Helical" evidence="10">
    <location>
        <begin position="350"/>
        <end position="371"/>
    </location>
</feature>
<gene>
    <name evidence="13" type="ORF">EC957_009776</name>
</gene>
<keyword evidence="2" id="KW-0813">Transport</keyword>
<dbReference type="InterPro" id="IPR011527">
    <property type="entry name" value="ABC1_TM_dom"/>
</dbReference>
<feature type="domain" description="ABC transporter" evidence="11">
    <location>
        <begin position="1315"/>
        <end position="1583"/>
    </location>
</feature>
<dbReference type="Gene3D" id="3.40.50.300">
    <property type="entry name" value="P-loop containing nucleotide triphosphate hydrolases"/>
    <property type="match status" value="2"/>
</dbReference>
<dbReference type="InterPro" id="IPR044746">
    <property type="entry name" value="ABCC_6TM_D1"/>
</dbReference>
<feature type="transmembrane region" description="Helical" evidence="10">
    <location>
        <begin position="185"/>
        <end position="202"/>
    </location>
</feature>
<protein>
    <submittedName>
        <fullName evidence="13">Uncharacterized protein</fullName>
    </submittedName>
</protein>
<dbReference type="Gene3D" id="1.20.1560.10">
    <property type="entry name" value="ABC transporter type 1, transmembrane domain"/>
    <property type="match status" value="2"/>
</dbReference>
<feature type="transmembrane region" description="Helical" evidence="10">
    <location>
        <begin position="450"/>
        <end position="467"/>
    </location>
</feature>
<dbReference type="SUPFAM" id="SSF52540">
    <property type="entry name" value="P-loop containing nucleoside triphosphate hydrolases"/>
    <property type="match status" value="3"/>
</dbReference>
<feature type="region of interest" description="Disordered" evidence="9">
    <location>
        <begin position="919"/>
        <end position="981"/>
    </location>
</feature>
<evidence type="ECO:0000313" key="14">
    <source>
        <dbReference type="Proteomes" id="UP000723463"/>
    </source>
</evidence>
<keyword evidence="4" id="KW-0677">Repeat</keyword>
<dbReference type="InterPro" id="IPR003593">
    <property type="entry name" value="AAA+_ATPase"/>
</dbReference>
<keyword evidence="7 10" id="KW-1133">Transmembrane helix</keyword>
<keyword evidence="3 10" id="KW-0812">Transmembrane</keyword>
<dbReference type="SUPFAM" id="SSF90123">
    <property type="entry name" value="ABC transporter transmembrane region"/>
    <property type="match status" value="2"/>
</dbReference>
<feature type="compositionally biased region" description="Low complexity" evidence="9">
    <location>
        <begin position="932"/>
        <end position="942"/>
    </location>
</feature>
<dbReference type="InterPro" id="IPR036640">
    <property type="entry name" value="ABC1_TM_sf"/>
</dbReference>
<evidence type="ECO:0000256" key="5">
    <source>
        <dbReference type="ARBA" id="ARBA00022741"/>
    </source>
</evidence>
<dbReference type="PROSITE" id="PS50929">
    <property type="entry name" value="ABC_TM1F"/>
    <property type="match status" value="2"/>
</dbReference>
<name>A0A9P6K567_9FUNG</name>
<dbReference type="GO" id="GO:0000329">
    <property type="term" value="C:fungal-type vacuole membrane"/>
    <property type="evidence" value="ECO:0007669"/>
    <property type="project" value="UniProtKB-ARBA"/>
</dbReference>
<dbReference type="SMART" id="SM00382">
    <property type="entry name" value="AAA"/>
    <property type="match status" value="2"/>
</dbReference>
<feature type="transmembrane region" description="Helical" evidence="10">
    <location>
        <begin position="528"/>
        <end position="551"/>
    </location>
</feature>
<feature type="domain" description="ABC transmembrane type-1" evidence="12">
    <location>
        <begin position="1007"/>
        <end position="1279"/>
    </location>
</feature>
<comment type="subcellular location">
    <subcellularLocation>
        <location evidence="1">Vacuole membrane</location>
        <topology evidence="1">Multi-pass membrane protein</topology>
    </subcellularLocation>
</comment>
<keyword evidence="6" id="KW-0067">ATP-binding</keyword>
<dbReference type="InterPro" id="IPR017871">
    <property type="entry name" value="ABC_transporter-like_CS"/>
</dbReference>
<dbReference type="GO" id="GO:0140359">
    <property type="term" value="F:ABC-type transporter activity"/>
    <property type="evidence" value="ECO:0007669"/>
    <property type="project" value="InterPro"/>
</dbReference>
<dbReference type="InterPro" id="IPR003439">
    <property type="entry name" value="ABC_transporter-like_ATP-bd"/>
</dbReference>
<feature type="transmembrane region" description="Helical" evidence="10">
    <location>
        <begin position="310"/>
        <end position="330"/>
    </location>
</feature>
<dbReference type="PANTHER" id="PTHR24223">
    <property type="entry name" value="ATP-BINDING CASSETTE SUB-FAMILY C"/>
    <property type="match status" value="1"/>
</dbReference>
<evidence type="ECO:0000256" key="7">
    <source>
        <dbReference type="ARBA" id="ARBA00022989"/>
    </source>
</evidence>
<dbReference type="CDD" id="cd18579">
    <property type="entry name" value="ABC_6TM_ABCC_D1"/>
    <property type="match status" value="1"/>
</dbReference>
<evidence type="ECO:0000256" key="3">
    <source>
        <dbReference type="ARBA" id="ARBA00022692"/>
    </source>
</evidence>
<feature type="transmembrane region" description="Helical" evidence="10">
    <location>
        <begin position="51"/>
        <end position="69"/>
    </location>
</feature>
<dbReference type="CDD" id="cd03244">
    <property type="entry name" value="ABCC_MRP_domain2"/>
    <property type="match status" value="1"/>
</dbReference>
<dbReference type="GO" id="GO:0005524">
    <property type="term" value="F:ATP binding"/>
    <property type="evidence" value="ECO:0007669"/>
    <property type="project" value="UniProtKB-KW"/>
</dbReference>
<feature type="transmembrane region" description="Helical" evidence="10">
    <location>
        <begin position="425"/>
        <end position="444"/>
    </location>
</feature>
<feature type="transmembrane region" description="Helical" evidence="10">
    <location>
        <begin position="153"/>
        <end position="173"/>
    </location>
</feature>
<feature type="domain" description="ABC transmembrane type-1" evidence="12">
    <location>
        <begin position="310"/>
        <end position="598"/>
    </location>
</feature>
<feature type="transmembrane region" description="Helical" evidence="10">
    <location>
        <begin position="121"/>
        <end position="141"/>
    </location>
</feature>
<comment type="caution">
    <text evidence="13">The sequence shown here is derived from an EMBL/GenBank/DDBJ whole genome shotgun (WGS) entry which is preliminary data.</text>
</comment>
<evidence type="ECO:0000256" key="6">
    <source>
        <dbReference type="ARBA" id="ARBA00022840"/>
    </source>
</evidence>
<dbReference type="FunFam" id="3.40.50.300:FF:000163">
    <property type="entry name" value="Multidrug resistance-associated protein member 4"/>
    <property type="match status" value="1"/>
</dbReference>
<dbReference type="InterPro" id="IPR027417">
    <property type="entry name" value="P-loop_NTPase"/>
</dbReference>
<evidence type="ECO:0000256" key="9">
    <source>
        <dbReference type="SAM" id="MobiDB-lite"/>
    </source>
</evidence>
<dbReference type="GO" id="GO:0016887">
    <property type="term" value="F:ATP hydrolysis activity"/>
    <property type="evidence" value="ECO:0007669"/>
    <property type="project" value="InterPro"/>
</dbReference>
<evidence type="ECO:0000259" key="11">
    <source>
        <dbReference type="PROSITE" id="PS50893"/>
    </source>
</evidence>
<dbReference type="Pfam" id="PF00664">
    <property type="entry name" value="ABC_membrane"/>
    <property type="match status" value="2"/>
</dbReference>
<dbReference type="PROSITE" id="PS00211">
    <property type="entry name" value="ABC_TRANSPORTER_1"/>
    <property type="match status" value="2"/>
</dbReference>
<evidence type="ECO:0000259" key="12">
    <source>
        <dbReference type="PROSITE" id="PS50929"/>
    </source>
</evidence>
<evidence type="ECO:0000256" key="10">
    <source>
        <dbReference type="SAM" id="Phobius"/>
    </source>
</evidence>
<sequence>MSISALSGPSIWSHIQSHSITHHPISSMALDNTAAPRDPITIWIDYLMSHGGYLTLLGAPSLFAIIANIGRLRWLNNNRKAHGYGRTNLIYWPTQSFIVLAALVLISLATTLEWHHSDSDGMLAGVLLTLAACLTALPLNAAAHRFETRSSDYLFSFLTTAVSTSLVALYILSESDPWPTSTFDHISYFAMAIMCALLVESFPRTATKVQRLAREKEKLSDYQQANLCSRLTYHYYQRIVSTGARRPLTGDDLVNTTPANLETNVNYQQVVAYWERSKERDQAKGKKPSFMWTVLDAYKGDITVMLSYRVAGFALLYVPPMLFGQLLQFIGDYSAAVRDGSHPPPMKIGFIIAGAMFISNLASTCLLCVAFQGNTDLGLQARAATIAMIYRKSLRLSPQAKQSCTLGEITNHMAVDAERWIDASIFLPLLVTVPFELVVAIYLLYQLLGWSLFAGLAVFLILVPIQIKMASVMNGFQDEKLKWMDSRLRLMTEILTNIKIVKLYNWEVPFRQKINVLRTKELKALKGLATVSSLLAIIFSSITLLMALVTFSVYAYIGGPNMTPGKLNSEIIFVSITLFGIMNRPLGLVAHMFSKTIAVDVAMKRITNFLLMEEIDRSVVNRYSRQPRSLASGQDEDPVLAVNIEQGTFSWEKQEPAAPNSVVDQDTSSLGESQPLLSAARTQPQSAIAVKATLININLRVPDGNLTAFVGRIGQGKSSLMSAIMGEMYKLHGSVTVYGDLAYVPQQAWIINATVRDNIIFGKAFDQDLYERVIYASGLKPDFEMLSAGDQTEIGERGINLSGGQKQRVSLARAAYQDADIYILDDPLSAVDAHVDQHLWQNLLGPEGLLKDKTRLLVTHGIHHLENVDQIVVLKDGVISETGEYQHLMNARGAFYQLIKDFSVAKKKKKHNNKLAIQQEQLAEDNGGESTANASASSSIRKSGSDSDTEGDGKSSGGNIHADKAMAPSKKPAPAENPKDDAGELIADERMEEGKVGWKVAIIYGKAATNFWLRFWVSDTEERDRSGQAGRPVSYYLQGYGMLVLLYMALDITENYVTEAVCGIRASKVLHENLLDRVLRLPMAFFDVTPMGRIVNRFSSDIYSIDAQMPEEWNDLFRFGSIILGTLFVIAYSTPVFLLAIPPLVLTYAWVQDYFIKSSGSLKRLYSVSKSPLYQHFSETLTGVSTIRVMKGLQEQFVEENERRGDLIGNRFNAYCLNNRWLQIRLETLGACTVFIAAALAVLNAGSLDPSLVGLALSYSLAMVQYINYMVRTVSEVQNILVSVERVDEYTQKPTEAPVETGVVLPENWPSQGRIVFKNYCARYREGLDLVVKDISFTVAPTEKVGIVGRTGAGKSSLTLALFRIIEAADSYWAKASDPNFSAAERRFMDTVQQTFSTDGEGSGGSIEIDGVDISTLGLKDLRQHLSIIPQDPTLFAGTVRDNLDPFGEHTDGDLWEALERAHLKSHVSTLAGGLSFEVAQNGDNFSVGQRSLICLARALLRKTKVLVLDEATAAVDVETDDLIQKTIRKEFKDRTILTIAHRIKTVMDSDKILVLEKGRVQEFESPRTLLTRKESLFYQLAEQAGEIDTPHHL</sequence>
<organism evidence="13 14">
    <name type="scientific">Mortierella hygrophila</name>
    <dbReference type="NCBI Taxonomy" id="979708"/>
    <lineage>
        <taxon>Eukaryota</taxon>
        <taxon>Fungi</taxon>
        <taxon>Fungi incertae sedis</taxon>
        <taxon>Mucoromycota</taxon>
        <taxon>Mortierellomycotina</taxon>
        <taxon>Mortierellomycetes</taxon>
        <taxon>Mortierellales</taxon>
        <taxon>Mortierellaceae</taxon>
        <taxon>Mortierella</taxon>
    </lineage>
</organism>
<feature type="compositionally biased region" description="Low complexity" evidence="9">
    <location>
        <begin position="965"/>
        <end position="974"/>
    </location>
</feature>
<keyword evidence="14" id="KW-1185">Reference proteome</keyword>
<keyword evidence="5" id="KW-0547">Nucleotide-binding</keyword>
<evidence type="ECO:0000256" key="1">
    <source>
        <dbReference type="ARBA" id="ARBA00004128"/>
    </source>
</evidence>
<dbReference type="CDD" id="cd03250">
    <property type="entry name" value="ABCC_MRP_domain1"/>
    <property type="match status" value="1"/>
</dbReference>
<keyword evidence="8 10" id="KW-0472">Membrane</keyword>
<evidence type="ECO:0000256" key="2">
    <source>
        <dbReference type="ARBA" id="ARBA00022448"/>
    </source>
</evidence>
<proteinExistence type="predicted"/>
<dbReference type="Proteomes" id="UP000723463">
    <property type="component" value="Unassembled WGS sequence"/>
</dbReference>
<reference evidence="13" key="1">
    <citation type="journal article" date="2020" name="Fungal Divers.">
        <title>Resolving the Mortierellaceae phylogeny through synthesis of multi-gene phylogenetics and phylogenomics.</title>
        <authorList>
            <person name="Vandepol N."/>
            <person name="Liber J."/>
            <person name="Desiro A."/>
            <person name="Na H."/>
            <person name="Kennedy M."/>
            <person name="Barry K."/>
            <person name="Grigoriev I.V."/>
            <person name="Miller A.N."/>
            <person name="O'Donnell K."/>
            <person name="Stajich J.E."/>
            <person name="Bonito G."/>
        </authorList>
    </citation>
    <scope>NUCLEOTIDE SEQUENCE</scope>
    <source>
        <strain evidence="13">NRRL 2591</strain>
    </source>
</reference>
<evidence type="ECO:0000313" key="13">
    <source>
        <dbReference type="EMBL" id="KAF9546427.1"/>
    </source>
</evidence>
<dbReference type="EMBL" id="JAAAXW010000056">
    <property type="protein sequence ID" value="KAF9546427.1"/>
    <property type="molecule type" value="Genomic_DNA"/>
</dbReference>
<feature type="transmembrane region" description="Helical" evidence="10">
    <location>
        <begin position="1122"/>
        <end position="1151"/>
    </location>
</feature>
<dbReference type="InterPro" id="IPR050173">
    <property type="entry name" value="ABC_transporter_C-like"/>
</dbReference>